<keyword evidence="2" id="KW-1185">Reference proteome</keyword>
<dbReference type="RefSeq" id="WP_114744884.1">
    <property type="nucleotide sequence ID" value="NZ_CP158866.1"/>
</dbReference>
<name>A0A370GJK9_9BACI</name>
<dbReference type="Proteomes" id="UP000255326">
    <property type="component" value="Unassembled WGS sequence"/>
</dbReference>
<reference evidence="1 2" key="1">
    <citation type="submission" date="2018-07" db="EMBL/GenBank/DDBJ databases">
        <title>Genomic Encyclopedia of Type Strains, Phase IV (KMG-IV): sequencing the most valuable type-strain genomes for metagenomic binning, comparative biology and taxonomic classification.</title>
        <authorList>
            <person name="Goeker M."/>
        </authorList>
    </citation>
    <scope>NUCLEOTIDE SEQUENCE [LARGE SCALE GENOMIC DNA]</scope>
    <source>
        <strain evidence="1 2">DSM 25281</strain>
    </source>
</reference>
<dbReference type="EMBL" id="QQAY01000003">
    <property type="protein sequence ID" value="RDI43982.1"/>
    <property type="molecule type" value="Genomic_DNA"/>
</dbReference>
<organism evidence="1 2">
    <name type="scientific">Falsibacillus pallidus</name>
    <dbReference type="NCBI Taxonomy" id="493781"/>
    <lineage>
        <taxon>Bacteria</taxon>
        <taxon>Bacillati</taxon>
        <taxon>Bacillota</taxon>
        <taxon>Bacilli</taxon>
        <taxon>Bacillales</taxon>
        <taxon>Bacillaceae</taxon>
        <taxon>Falsibacillus</taxon>
    </lineage>
</organism>
<protein>
    <submittedName>
        <fullName evidence="1">Uncharacterized protein DUF2624</fullName>
    </submittedName>
</protein>
<dbReference type="InterPro" id="IPR020277">
    <property type="entry name" value="DUF2624"/>
</dbReference>
<proteinExistence type="predicted"/>
<evidence type="ECO:0000313" key="1">
    <source>
        <dbReference type="EMBL" id="RDI43982.1"/>
    </source>
</evidence>
<gene>
    <name evidence="1" type="ORF">DFR59_10344</name>
</gene>
<dbReference type="OrthoDB" id="2969575at2"/>
<comment type="caution">
    <text evidence="1">The sequence shown here is derived from an EMBL/GenBank/DDBJ whole genome shotgun (WGS) entry which is preliminary data.</text>
</comment>
<dbReference type="Pfam" id="PF11116">
    <property type="entry name" value="DUF2624"/>
    <property type="match status" value="1"/>
</dbReference>
<accession>A0A370GJK9</accession>
<dbReference type="AlphaFoldDB" id="A0A370GJK9"/>
<sequence length="84" mass="9546">MKLLQNVVNHKINTVTPEELLKYAKQYNVQINQNQAEKIANHIRGKNINIFDDAQRSKLVRDVAKIAGPSVAKELNALFIQFTS</sequence>
<evidence type="ECO:0000313" key="2">
    <source>
        <dbReference type="Proteomes" id="UP000255326"/>
    </source>
</evidence>